<comment type="caution">
    <text evidence="2">The sequence shown here is derived from an EMBL/GenBank/DDBJ whole genome shotgun (WGS) entry which is preliminary data.</text>
</comment>
<gene>
    <name evidence="2" type="ORF">LF41_443</name>
</gene>
<dbReference type="PATRIC" id="fig|1300345.3.peg.2116"/>
<feature type="compositionally biased region" description="Basic and acidic residues" evidence="1">
    <location>
        <begin position="9"/>
        <end position="26"/>
    </location>
</feature>
<feature type="region of interest" description="Disordered" evidence="1">
    <location>
        <begin position="1"/>
        <end position="104"/>
    </location>
</feature>
<dbReference type="AlphaFoldDB" id="A0A0A2X0G8"/>
<organism evidence="2 3">
    <name type="scientific">Lysobacter dokdonensis DS-58</name>
    <dbReference type="NCBI Taxonomy" id="1300345"/>
    <lineage>
        <taxon>Bacteria</taxon>
        <taxon>Pseudomonadati</taxon>
        <taxon>Pseudomonadota</taxon>
        <taxon>Gammaproteobacteria</taxon>
        <taxon>Lysobacterales</taxon>
        <taxon>Lysobacteraceae</taxon>
        <taxon>Noviluteimonas</taxon>
    </lineage>
</organism>
<dbReference type="Proteomes" id="UP000030518">
    <property type="component" value="Unassembled WGS sequence"/>
</dbReference>
<protein>
    <submittedName>
        <fullName evidence="2">Uncharacterized protein</fullName>
    </submittedName>
</protein>
<sequence>MVVGMLPRPARECADGHSRERTGDRPPRRRHDPLAAGDRGTRGSESGRGGQRRHRAEGAPCDTCACRGRPRRSGPRTRGRLEKKTRDDTIGRYREPGCPRQGECRRTRSFATPAFARVCRWRTARWASRAVA</sequence>
<feature type="compositionally biased region" description="Basic and acidic residues" evidence="1">
    <location>
        <begin position="79"/>
        <end position="104"/>
    </location>
</feature>
<dbReference type="STRING" id="1300345.LF41_443"/>
<evidence type="ECO:0000313" key="3">
    <source>
        <dbReference type="Proteomes" id="UP000030518"/>
    </source>
</evidence>
<reference evidence="2 3" key="1">
    <citation type="submission" date="2014-09" db="EMBL/GenBank/DDBJ databases">
        <title>Genome sequences of Lysobacter dokdonensis DS-58.</title>
        <authorList>
            <person name="Kim J.F."/>
            <person name="Kwak M.-J."/>
        </authorList>
    </citation>
    <scope>NUCLEOTIDE SEQUENCE [LARGE SCALE GENOMIC DNA]</scope>
    <source>
        <strain evidence="2 3">DS-58</strain>
    </source>
</reference>
<evidence type="ECO:0000313" key="2">
    <source>
        <dbReference type="EMBL" id="KGQ18689.1"/>
    </source>
</evidence>
<proteinExistence type="predicted"/>
<accession>A0A0A2X0G8</accession>
<feature type="compositionally biased region" description="Basic residues" evidence="1">
    <location>
        <begin position="68"/>
        <end position="78"/>
    </location>
</feature>
<dbReference type="EMBL" id="JRKJ01000017">
    <property type="protein sequence ID" value="KGQ18689.1"/>
    <property type="molecule type" value="Genomic_DNA"/>
</dbReference>
<evidence type="ECO:0000256" key="1">
    <source>
        <dbReference type="SAM" id="MobiDB-lite"/>
    </source>
</evidence>
<keyword evidence="3" id="KW-1185">Reference proteome</keyword>
<name>A0A0A2X0G8_9GAMM</name>